<evidence type="ECO:0000256" key="2">
    <source>
        <dbReference type="ARBA" id="ARBA00010205"/>
    </source>
</evidence>
<proteinExistence type="inferred from homology"/>
<dbReference type="Pfam" id="PF02809">
    <property type="entry name" value="UIM"/>
    <property type="match status" value="2"/>
</dbReference>
<keyword evidence="13" id="KW-1185">Reference proteome</keyword>
<evidence type="ECO:0000256" key="5">
    <source>
        <dbReference type="ARBA" id="ARBA00022801"/>
    </source>
</evidence>
<sequence>MSEDDDVARAIALSLQDSAVTTQAPPHRFAAVNDDPDAQFEADLQRAIEASRSTASSSSRTPRSRSPDVLELSDSDDERAVPSRDTNNVPSVPAASAPAPSASTFLSERAQLEQARLARLKRLRPDHEDADSAQGAPQLADERPRKRPTPLPAVPALSSSTSAAKGKGMEIDESAFWDGELRQTACKYVDKGKNGEDGRPVWRLTEIIGDKEQISQAVVSSFAVQIDWIHGFFSPNTPVVLIAHPAQTEAGSATVKEIRPNLIRVTPFIRGGYGCQHMKFMLIFYKSGRLRIVISTANMVDYDWRDIENSAWVQDVPRRPAPITHDAKAKDFPTTFERVLKCLNVAPALASFLHHGHPGLPLQAIHPGVLRTHWDFSRVRAHLVASIAGKHEGWANVLNVGHTALMRAVREIGAEVKKGNNVTVEYQGSSIGTYSTQWLNEFYTSASGTSPEDWLDTPKARRTKLPWPNVRIVYPTLEWVRATKLGERGGGTLFCRRKQWEGAKFPRQLFVQSKSKRGGVLMHTKMIIATIRRANAASGSDSGAETDQSDDELIVENSPGKRIVGWTYVGSHNFTPSAWGTLSGSGFTPVMNITNYELGIVLPLHSEADVERVSCFERPARKYGKGDLPWMQEESQILAMDE</sequence>
<feature type="region of interest" description="Disordered" evidence="11">
    <location>
        <begin position="15"/>
        <end position="103"/>
    </location>
</feature>
<dbReference type="GO" id="GO:0006281">
    <property type="term" value="P:DNA repair"/>
    <property type="evidence" value="ECO:0007669"/>
    <property type="project" value="UniProtKB-KW"/>
</dbReference>
<feature type="active site" description="Nucleophile" evidence="9">
    <location>
        <position position="277"/>
    </location>
</feature>
<gene>
    <name evidence="12" type="ORF">EVG20_g8248</name>
</gene>
<keyword evidence="7" id="KW-0234">DNA repair</keyword>
<evidence type="ECO:0000256" key="10">
    <source>
        <dbReference type="PIRSR" id="PIRSR610347-2"/>
    </source>
</evidence>
<evidence type="ECO:0000256" key="11">
    <source>
        <dbReference type="SAM" id="MobiDB-lite"/>
    </source>
</evidence>
<evidence type="ECO:0000313" key="13">
    <source>
        <dbReference type="Proteomes" id="UP000298327"/>
    </source>
</evidence>
<evidence type="ECO:0000256" key="7">
    <source>
        <dbReference type="ARBA" id="ARBA00023204"/>
    </source>
</evidence>
<evidence type="ECO:0000256" key="9">
    <source>
        <dbReference type="PIRSR" id="PIRSR610347-1"/>
    </source>
</evidence>
<keyword evidence="3" id="KW-0540">Nuclease</keyword>
<evidence type="ECO:0000256" key="3">
    <source>
        <dbReference type="ARBA" id="ARBA00022722"/>
    </source>
</evidence>
<dbReference type="Pfam" id="PF06087">
    <property type="entry name" value="Tyr-DNA_phospho"/>
    <property type="match status" value="1"/>
</dbReference>
<organism evidence="12 13">
    <name type="scientific">Dentipellis fragilis</name>
    <dbReference type="NCBI Taxonomy" id="205917"/>
    <lineage>
        <taxon>Eukaryota</taxon>
        <taxon>Fungi</taxon>
        <taxon>Dikarya</taxon>
        <taxon>Basidiomycota</taxon>
        <taxon>Agaricomycotina</taxon>
        <taxon>Agaricomycetes</taxon>
        <taxon>Russulales</taxon>
        <taxon>Hericiaceae</taxon>
        <taxon>Dentipellis</taxon>
    </lineage>
</organism>
<dbReference type="Proteomes" id="UP000298327">
    <property type="component" value="Unassembled WGS sequence"/>
</dbReference>
<keyword evidence="4" id="KW-0227">DNA damage</keyword>
<dbReference type="PANTHER" id="PTHR12415">
    <property type="entry name" value="TYROSYL-DNA PHOSPHODIESTERASE 1"/>
    <property type="match status" value="1"/>
</dbReference>
<feature type="binding site" evidence="10">
    <location>
        <position position="525"/>
    </location>
    <ligand>
        <name>substrate</name>
    </ligand>
</feature>
<keyword evidence="8" id="KW-0539">Nucleus</keyword>
<dbReference type="CDD" id="cd09123">
    <property type="entry name" value="PLDc_Tdp1_2"/>
    <property type="match status" value="1"/>
</dbReference>
<dbReference type="InterPro" id="IPR003903">
    <property type="entry name" value="UIM_dom"/>
</dbReference>
<feature type="binding site" evidence="10">
    <location>
        <position position="279"/>
    </location>
    <ligand>
        <name>substrate</name>
    </ligand>
</feature>
<feature type="compositionally biased region" description="Polar residues" evidence="11">
    <location>
        <begin position="15"/>
        <end position="24"/>
    </location>
</feature>
<evidence type="ECO:0000256" key="8">
    <source>
        <dbReference type="ARBA" id="ARBA00023242"/>
    </source>
</evidence>
<comment type="caution">
    <text evidence="12">The sequence shown here is derived from an EMBL/GenBank/DDBJ whole genome shotgun (WGS) entry which is preliminary data.</text>
</comment>
<comment type="subcellular location">
    <subcellularLocation>
        <location evidence="1">Nucleus</location>
    </subcellularLocation>
</comment>
<evidence type="ECO:0000256" key="6">
    <source>
        <dbReference type="ARBA" id="ARBA00022839"/>
    </source>
</evidence>
<dbReference type="AlphaFoldDB" id="A0A4Y9Y6Q3"/>
<evidence type="ECO:0008006" key="14">
    <source>
        <dbReference type="Google" id="ProtNLM"/>
    </source>
</evidence>
<evidence type="ECO:0000256" key="4">
    <source>
        <dbReference type="ARBA" id="ARBA00022763"/>
    </source>
</evidence>
<dbReference type="STRING" id="205917.A0A4Y9Y6Q3"/>
<dbReference type="GO" id="GO:0017005">
    <property type="term" value="F:3'-tyrosyl-DNA phosphodiesterase activity"/>
    <property type="evidence" value="ECO:0007669"/>
    <property type="project" value="TreeGrafter"/>
</dbReference>
<feature type="active site" description="Proton donor/acceptor" evidence="9">
    <location>
        <position position="523"/>
    </location>
</feature>
<feature type="region of interest" description="Disordered" evidence="11">
    <location>
        <begin position="122"/>
        <end position="165"/>
    </location>
</feature>
<dbReference type="GO" id="GO:0004527">
    <property type="term" value="F:exonuclease activity"/>
    <property type="evidence" value="ECO:0007669"/>
    <property type="project" value="UniProtKB-KW"/>
</dbReference>
<dbReference type="SUPFAM" id="SSF56024">
    <property type="entry name" value="Phospholipase D/nuclease"/>
    <property type="match status" value="2"/>
</dbReference>
<protein>
    <recommendedName>
        <fullName evidence="14">Phospholipase D/nuclease</fullName>
    </recommendedName>
</protein>
<dbReference type="EMBL" id="SEOQ01000698">
    <property type="protein sequence ID" value="TFY58186.1"/>
    <property type="molecule type" value="Genomic_DNA"/>
</dbReference>
<name>A0A4Y9Y6Q3_9AGAM</name>
<dbReference type="OrthoDB" id="47785at2759"/>
<reference evidence="12 13" key="1">
    <citation type="submission" date="2019-02" db="EMBL/GenBank/DDBJ databases">
        <title>Genome sequencing of the rare red list fungi Dentipellis fragilis.</title>
        <authorList>
            <person name="Buettner E."/>
            <person name="Kellner H."/>
        </authorList>
    </citation>
    <scope>NUCLEOTIDE SEQUENCE [LARGE SCALE GENOMIC DNA]</scope>
    <source>
        <strain evidence="12 13">DSM 105465</strain>
    </source>
</reference>
<dbReference type="Gene3D" id="3.30.870.10">
    <property type="entry name" value="Endonuclease Chain A"/>
    <property type="match status" value="2"/>
</dbReference>
<dbReference type="CDD" id="cd09122">
    <property type="entry name" value="PLDc_Tdp1_1"/>
    <property type="match status" value="1"/>
</dbReference>
<dbReference type="PANTHER" id="PTHR12415:SF0">
    <property type="entry name" value="TYROSYL-DNA PHOSPHODIESTERASE 1"/>
    <property type="match status" value="1"/>
</dbReference>
<dbReference type="GO" id="GO:0005634">
    <property type="term" value="C:nucleus"/>
    <property type="evidence" value="ECO:0007669"/>
    <property type="project" value="UniProtKB-SubCell"/>
</dbReference>
<feature type="compositionally biased region" description="Low complexity" evidence="11">
    <location>
        <begin position="50"/>
        <end position="61"/>
    </location>
</feature>
<accession>A0A4Y9Y6Q3</accession>
<dbReference type="GO" id="GO:0003690">
    <property type="term" value="F:double-stranded DNA binding"/>
    <property type="evidence" value="ECO:0007669"/>
    <property type="project" value="TreeGrafter"/>
</dbReference>
<dbReference type="GO" id="GO:0003697">
    <property type="term" value="F:single-stranded DNA binding"/>
    <property type="evidence" value="ECO:0007669"/>
    <property type="project" value="TreeGrafter"/>
</dbReference>
<keyword evidence="5" id="KW-0378">Hydrolase</keyword>
<comment type="similarity">
    <text evidence="2">Belongs to the tyrosyl-DNA phosphodiesterase family.</text>
</comment>
<dbReference type="InterPro" id="IPR010347">
    <property type="entry name" value="Tdp1"/>
</dbReference>
<feature type="compositionally biased region" description="Low complexity" evidence="11">
    <location>
        <begin position="89"/>
        <end position="103"/>
    </location>
</feature>
<keyword evidence="6" id="KW-0269">Exonuclease</keyword>
<dbReference type="SMART" id="SM00726">
    <property type="entry name" value="UIM"/>
    <property type="match status" value="2"/>
</dbReference>
<evidence type="ECO:0000256" key="1">
    <source>
        <dbReference type="ARBA" id="ARBA00004123"/>
    </source>
</evidence>
<evidence type="ECO:0000313" key="12">
    <source>
        <dbReference type="EMBL" id="TFY58186.1"/>
    </source>
</evidence>